<dbReference type="AlphaFoldDB" id="A0A226WSJ8"/>
<name>A0A226WSJ8_CABSO</name>
<evidence type="ECO:0000313" key="2">
    <source>
        <dbReference type="Proteomes" id="UP000214720"/>
    </source>
</evidence>
<reference evidence="2" key="1">
    <citation type="submission" date="2017-01" db="EMBL/GenBank/DDBJ databases">
        <title>Genome Analysis of Deinococcus marmoris KOPRI26562.</title>
        <authorList>
            <person name="Kim J.H."/>
            <person name="Oh H.-M."/>
        </authorList>
    </citation>
    <scope>NUCLEOTIDE SEQUENCE [LARGE SCALE GENOMIC DNA]</scope>
    <source>
        <strain evidence="2">PAMC 26633</strain>
    </source>
</reference>
<gene>
    <name evidence="1" type="ORF">BSU04_33050</name>
</gene>
<organism evidence="1 2">
    <name type="scientific">Caballeronia sordidicola</name>
    <name type="common">Burkholderia sordidicola</name>
    <dbReference type="NCBI Taxonomy" id="196367"/>
    <lineage>
        <taxon>Bacteria</taxon>
        <taxon>Pseudomonadati</taxon>
        <taxon>Pseudomonadota</taxon>
        <taxon>Betaproteobacteria</taxon>
        <taxon>Burkholderiales</taxon>
        <taxon>Burkholderiaceae</taxon>
        <taxon>Caballeronia</taxon>
    </lineage>
</organism>
<dbReference type="EMBL" id="MTHB01000229">
    <property type="protein sequence ID" value="OXC74151.1"/>
    <property type="molecule type" value="Genomic_DNA"/>
</dbReference>
<sequence length="60" mass="6274">MVHQIKVFGHARHGEIKASVWADDLRLSPKPCSPAHHVGRKIGLGQSIASAHVSNGAAAA</sequence>
<proteinExistence type="predicted"/>
<comment type="caution">
    <text evidence="1">The sequence shown here is derived from an EMBL/GenBank/DDBJ whole genome shotgun (WGS) entry which is preliminary data.</text>
</comment>
<protein>
    <submittedName>
        <fullName evidence="1">Uncharacterized protein</fullName>
    </submittedName>
</protein>
<accession>A0A226WSJ8</accession>
<evidence type="ECO:0000313" key="1">
    <source>
        <dbReference type="EMBL" id="OXC74151.1"/>
    </source>
</evidence>
<dbReference type="Proteomes" id="UP000214720">
    <property type="component" value="Unassembled WGS sequence"/>
</dbReference>